<dbReference type="InterPro" id="IPR008731">
    <property type="entry name" value="PTS_EIN"/>
</dbReference>
<feature type="binding site" evidence="20">
    <location>
        <position position="408"/>
    </location>
    <ligand>
        <name>Mg(2+)</name>
        <dbReference type="ChEBI" id="CHEBI:18420"/>
    </ligand>
</feature>
<feature type="binding site" evidence="19">
    <location>
        <position position="319"/>
    </location>
    <ligand>
        <name>phosphoenolpyruvate</name>
        <dbReference type="ChEBI" id="CHEBI:58702"/>
    </ligand>
</feature>
<name>A0A5B8M959_9MICO</name>
<dbReference type="PIRSF" id="PIRSF000732">
    <property type="entry name" value="PTS_enzyme_I"/>
    <property type="match status" value="1"/>
</dbReference>
<accession>A0A5B8M959</accession>
<dbReference type="AlphaFoldDB" id="A0A5B8M959"/>
<evidence type="ECO:0000256" key="13">
    <source>
        <dbReference type="ARBA" id="ARBA00022723"/>
    </source>
</evidence>
<evidence type="ECO:0000313" key="25">
    <source>
        <dbReference type="EMBL" id="QDZ16996.1"/>
    </source>
</evidence>
<reference evidence="25 26" key="1">
    <citation type="submission" date="2019-07" db="EMBL/GenBank/DDBJ databases">
        <title>Full genome sequence of Humibacter sp. WJ7-1.</title>
        <authorList>
            <person name="Im W.-T."/>
        </authorList>
    </citation>
    <scope>NUCLEOTIDE SEQUENCE [LARGE SCALE GENOMIC DNA]</scope>
    <source>
        <strain evidence="25 26">WJ7-1</strain>
    </source>
</reference>
<dbReference type="Proteomes" id="UP000320216">
    <property type="component" value="Chromosome"/>
</dbReference>
<dbReference type="InterPro" id="IPR006318">
    <property type="entry name" value="PTS_EI-like"/>
</dbReference>
<keyword evidence="26" id="KW-1185">Reference proteome</keyword>
<feature type="binding site" evidence="19">
    <location>
        <position position="283"/>
    </location>
    <ligand>
        <name>phosphoenolpyruvate</name>
        <dbReference type="ChEBI" id="CHEBI:58702"/>
    </ligand>
</feature>
<dbReference type="GO" id="GO:0009401">
    <property type="term" value="P:phosphoenolpyruvate-dependent sugar phosphotransferase system"/>
    <property type="evidence" value="ECO:0007669"/>
    <property type="project" value="UniProtKB-KW"/>
</dbReference>
<evidence type="ECO:0000256" key="2">
    <source>
        <dbReference type="ARBA" id="ARBA00001946"/>
    </source>
</evidence>
<feature type="domain" description="PEP-utilising enzyme mobile" evidence="22">
    <location>
        <begin position="149"/>
        <end position="218"/>
    </location>
</feature>
<feature type="active site" description="Tele-phosphohistidine intermediate" evidence="18">
    <location>
        <position position="183"/>
    </location>
</feature>
<dbReference type="GO" id="GO:0046872">
    <property type="term" value="F:metal ion binding"/>
    <property type="evidence" value="ECO:0007669"/>
    <property type="project" value="UniProtKB-KW"/>
</dbReference>
<evidence type="ECO:0000256" key="11">
    <source>
        <dbReference type="ARBA" id="ARBA00022679"/>
    </source>
</evidence>
<evidence type="ECO:0000256" key="8">
    <source>
        <dbReference type="ARBA" id="ARBA00022448"/>
    </source>
</evidence>
<dbReference type="EC" id="2.7.3.9" evidence="6 17"/>
<sequence>MQITGVGVGHGIAVGPALRMPDPIGEPPDVDSQAEASDEYRRVETTLHAVTDELVALGHQAGGDAEEILEAQSLMAQDPAVVDDISRRIGDGKTAERAVFEAYEQYAKVLDALGEVPAARGADVRDVARRVIAKLRGVALPTVPQSDAPYVLVANDLAPADTATLDLRQVIAVVTRDGSTSSHTAILARNKNLVAVVGATGCDAIINGQTVIVDAEHGEVVVDPERSAVSAAAERGGTVSTPRPLTPGRLADGTAIPLLANVGSPEEAAPAVALGAEGVGLFRTEFLYLDARTAPSVELQRSRYRDLMAAFSGRKVVVRVLDAGADKQLAFLGHTHEENPALGRRGLRALREHEDVLRDQLTALAEAQNDTGADLWVMAPMVADVDETAYFIGVARSLGLSTVGITVEVPSAAVLADQIVPLCDFVSIGTNDLTQYTLAADRQLGSVAHYQDPWHPAVLRLIKLIGDAARVSNTPVGVCGESASDPLMAVTLVGLGADDLSMSPGALADVRATLAGVTLEQARELATLALVQHSAADARAAVANALA</sequence>
<evidence type="ECO:0000256" key="12">
    <source>
        <dbReference type="ARBA" id="ARBA00022683"/>
    </source>
</evidence>
<dbReference type="Pfam" id="PF05524">
    <property type="entry name" value="PEP-utilisers_N"/>
    <property type="match status" value="1"/>
</dbReference>
<dbReference type="GO" id="GO:0016301">
    <property type="term" value="F:kinase activity"/>
    <property type="evidence" value="ECO:0007669"/>
    <property type="project" value="UniProtKB-KW"/>
</dbReference>
<dbReference type="GO" id="GO:0008965">
    <property type="term" value="F:phosphoenolpyruvate-protein phosphotransferase activity"/>
    <property type="evidence" value="ECO:0007669"/>
    <property type="project" value="UniProtKB-EC"/>
</dbReference>
<keyword evidence="25" id="KW-0670">Pyruvate</keyword>
<dbReference type="InterPro" id="IPR000121">
    <property type="entry name" value="PEP_util_C"/>
</dbReference>
<evidence type="ECO:0000256" key="1">
    <source>
        <dbReference type="ARBA" id="ARBA00000683"/>
    </source>
</evidence>
<dbReference type="InterPro" id="IPR050499">
    <property type="entry name" value="PEP-utilizing_PTS_enzyme"/>
</dbReference>
<comment type="function">
    <text evidence="3 17">General (non sugar-specific) component of the phosphoenolpyruvate-dependent sugar phosphotransferase system (sugar PTS). This major carbohydrate active-transport system catalyzes the phosphorylation of incoming sugar substrates concomitantly with their translocation across the cell membrane. Enzyme I transfers the phosphoryl group from phosphoenolpyruvate (PEP) to the phosphoryl carrier protein (HPr).</text>
</comment>
<evidence type="ECO:0000256" key="18">
    <source>
        <dbReference type="PIRSR" id="PIRSR000732-1"/>
    </source>
</evidence>
<evidence type="ECO:0000259" key="23">
    <source>
        <dbReference type="Pfam" id="PF02896"/>
    </source>
</evidence>
<evidence type="ECO:0000256" key="4">
    <source>
        <dbReference type="ARBA" id="ARBA00004496"/>
    </source>
</evidence>
<organism evidence="25 26">
    <name type="scientific">Humibacter ginsenosidimutans</name>
    <dbReference type="NCBI Taxonomy" id="2599293"/>
    <lineage>
        <taxon>Bacteria</taxon>
        <taxon>Bacillati</taxon>
        <taxon>Actinomycetota</taxon>
        <taxon>Actinomycetes</taxon>
        <taxon>Micrococcales</taxon>
        <taxon>Microbacteriaceae</taxon>
        <taxon>Humibacter</taxon>
    </lineage>
</organism>
<evidence type="ECO:0000256" key="6">
    <source>
        <dbReference type="ARBA" id="ARBA00012232"/>
    </source>
</evidence>
<dbReference type="SUPFAM" id="SSF52009">
    <property type="entry name" value="Phosphohistidine domain"/>
    <property type="match status" value="1"/>
</dbReference>
<feature type="active site" description="Proton donor" evidence="18">
    <location>
        <position position="479"/>
    </location>
</feature>
<dbReference type="SUPFAM" id="SSF47831">
    <property type="entry name" value="Enzyme I of the PEP:sugar phosphotransferase system HPr-binding (sub)domain"/>
    <property type="match status" value="1"/>
</dbReference>
<dbReference type="PRINTS" id="PR01736">
    <property type="entry name" value="PHPHTRNFRASE"/>
</dbReference>
<evidence type="ECO:0000256" key="5">
    <source>
        <dbReference type="ARBA" id="ARBA00007837"/>
    </source>
</evidence>
<dbReference type="InterPro" id="IPR024692">
    <property type="entry name" value="PTS_EI"/>
</dbReference>
<comment type="catalytic activity">
    <reaction evidence="1 17">
        <text>L-histidyl-[protein] + phosphoenolpyruvate = N(pros)-phospho-L-histidyl-[protein] + pyruvate</text>
        <dbReference type="Rhea" id="RHEA:23880"/>
        <dbReference type="Rhea" id="RHEA-COMP:9745"/>
        <dbReference type="Rhea" id="RHEA-COMP:9746"/>
        <dbReference type="ChEBI" id="CHEBI:15361"/>
        <dbReference type="ChEBI" id="CHEBI:29979"/>
        <dbReference type="ChEBI" id="CHEBI:58702"/>
        <dbReference type="ChEBI" id="CHEBI:64837"/>
        <dbReference type="EC" id="2.7.3.9"/>
    </reaction>
</comment>
<keyword evidence="15 17" id="KW-0460">Magnesium</keyword>
<comment type="cofactor">
    <cofactor evidence="2 17 20">
        <name>Mg(2+)</name>
        <dbReference type="ChEBI" id="CHEBI:18420"/>
    </cofactor>
</comment>
<dbReference type="PANTHER" id="PTHR46244:SF3">
    <property type="entry name" value="PHOSPHOENOLPYRUVATE-PROTEIN PHOSPHOTRANSFERASE"/>
    <property type="match status" value="1"/>
</dbReference>
<dbReference type="Pfam" id="PF00391">
    <property type="entry name" value="PEP-utilizers"/>
    <property type="match status" value="1"/>
</dbReference>
<evidence type="ECO:0000256" key="9">
    <source>
        <dbReference type="ARBA" id="ARBA00022490"/>
    </source>
</evidence>
<dbReference type="PANTHER" id="PTHR46244">
    <property type="entry name" value="PHOSPHOENOLPYRUVATE-PROTEIN PHOSPHOTRANSFERASE"/>
    <property type="match status" value="1"/>
</dbReference>
<evidence type="ECO:0000256" key="3">
    <source>
        <dbReference type="ARBA" id="ARBA00002728"/>
    </source>
</evidence>
<evidence type="ECO:0000256" key="7">
    <source>
        <dbReference type="ARBA" id="ARBA00016544"/>
    </source>
</evidence>
<evidence type="ECO:0000256" key="14">
    <source>
        <dbReference type="ARBA" id="ARBA00022777"/>
    </source>
</evidence>
<dbReference type="InterPro" id="IPR008279">
    <property type="entry name" value="PEP-util_enz_mobile_dom"/>
</dbReference>
<dbReference type="PROSITE" id="PS00742">
    <property type="entry name" value="PEP_ENZYMES_2"/>
    <property type="match status" value="1"/>
</dbReference>
<evidence type="ECO:0000256" key="20">
    <source>
        <dbReference type="PIRSR" id="PIRSR000732-3"/>
    </source>
</evidence>
<dbReference type="InterPro" id="IPR036618">
    <property type="entry name" value="PtsI_HPr-bd_sf"/>
</dbReference>
<keyword evidence="14 17" id="KW-0418">Kinase</keyword>
<keyword evidence="10 17" id="KW-0762">Sugar transport</keyword>
<feature type="binding site" evidence="20">
    <location>
        <position position="432"/>
    </location>
    <ligand>
        <name>Mg(2+)</name>
        <dbReference type="ChEBI" id="CHEBI:18420"/>
    </ligand>
</feature>
<dbReference type="InterPro" id="IPR015813">
    <property type="entry name" value="Pyrv/PenolPyrv_kinase-like_dom"/>
</dbReference>
<keyword evidence="8 17" id="KW-0813">Transport</keyword>
<dbReference type="NCBIfam" id="TIGR01417">
    <property type="entry name" value="PTS_I_fam"/>
    <property type="match status" value="1"/>
</dbReference>
<proteinExistence type="inferred from homology"/>
<dbReference type="Gene3D" id="1.10.274.10">
    <property type="entry name" value="PtsI, HPr-binding domain"/>
    <property type="match status" value="1"/>
</dbReference>
<keyword evidence="13 17" id="KW-0479">Metal-binding</keyword>
<dbReference type="Gene3D" id="3.50.30.10">
    <property type="entry name" value="Phosphohistidine domain"/>
    <property type="match status" value="1"/>
</dbReference>
<dbReference type="GO" id="GO:0005737">
    <property type="term" value="C:cytoplasm"/>
    <property type="evidence" value="ECO:0007669"/>
    <property type="project" value="UniProtKB-SubCell"/>
</dbReference>
<evidence type="ECO:0000313" key="26">
    <source>
        <dbReference type="Proteomes" id="UP000320216"/>
    </source>
</evidence>
<evidence type="ECO:0000259" key="22">
    <source>
        <dbReference type="Pfam" id="PF00391"/>
    </source>
</evidence>
<gene>
    <name evidence="25" type="primary">ptsP</name>
    <name evidence="25" type="ORF">FPZ11_17945</name>
</gene>
<evidence type="ECO:0000256" key="19">
    <source>
        <dbReference type="PIRSR" id="PIRSR000732-2"/>
    </source>
</evidence>
<evidence type="ECO:0000256" key="16">
    <source>
        <dbReference type="ARBA" id="ARBA00033235"/>
    </source>
</evidence>
<dbReference type="OrthoDB" id="9765468at2"/>
<feature type="domain" description="PEP-utilising enzyme C-terminal" evidence="23">
    <location>
        <begin position="248"/>
        <end position="517"/>
    </location>
</feature>
<dbReference type="SUPFAM" id="SSF51621">
    <property type="entry name" value="Phosphoenolpyruvate/pyruvate domain"/>
    <property type="match status" value="1"/>
</dbReference>
<evidence type="ECO:0000259" key="24">
    <source>
        <dbReference type="Pfam" id="PF05524"/>
    </source>
</evidence>
<evidence type="ECO:0000256" key="17">
    <source>
        <dbReference type="PIRNR" id="PIRNR000732"/>
    </source>
</evidence>
<keyword evidence="11 17" id="KW-0808">Transferase</keyword>
<comment type="similarity">
    <text evidence="5 17">Belongs to the PEP-utilizing enzyme family.</text>
</comment>
<feature type="binding site" evidence="19">
    <location>
        <begin position="431"/>
        <end position="432"/>
    </location>
    <ligand>
        <name>phosphoenolpyruvate</name>
        <dbReference type="ChEBI" id="CHEBI:58702"/>
    </ligand>
</feature>
<feature type="binding site" evidence="19">
    <location>
        <position position="442"/>
    </location>
    <ligand>
        <name>phosphoenolpyruvate</name>
        <dbReference type="ChEBI" id="CHEBI:58702"/>
    </ligand>
</feature>
<dbReference type="KEGG" id="huw:FPZ11_17945"/>
<protein>
    <recommendedName>
        <fullName evidence="7 17">Phosphoenolpyruvate-protein phosphotransferase</fullName>
        <ecNumber evidence="6 17">2.7.3.9</ecNumber>
    </recommendedName>
    <alternativeName>
        <fullName evidence="16 17">Phosphotransferase system, enzyme I</fullName>
    </alternativeName>
</protein>
<evidence type="ECO:0000256" key="10">
    <source>
        <dbReference type="ARBA" id="ARBA00022597"/>
    </source>
</evidence>
<dbReference type="Gene3D" id="3.20.20.60">
    <property type="entry name" value="Phosphoenolpyruvate-binding domains"/>
    <property type="match status" value="1"/>
</dbReference>
<feature type="region of interest" description="Disordered" evidence="21">
    <location>
        <begin position="16"/>
        <end position="37"/>
    </location>
</feature>
<dbReference type="Pfam" id="PF02896">
    <property type="entry name" value="PEP-utilizers_C"/>
    <property type="match status" value="1"/>
</dbReference>
<keyword evidence="9 17" id="KW-0963">Cytoplasm</keyword>
<keyword evidence="12 17" id="KW-0598">Phosphotransferase system</keyword>
<feature type="domain" description="Phosphotransferase system enzyme I N-terminal" evidence="24">
    <location>
        <begin position="4"/>
        <end position="115"/>
    </location>
</feature>
<dbReference type="InterPro" id="IPR023151">
    <property type="entry name" value="PEP_util_CS"/>
</dbReference>
<evidence type="ECO:0000256" key="15">
    <source>
        <dbReference type="ARBA" id="ARBA00022842"/>
    </source>
</evidence>
<dbReference type="EMBL" id="CP042305">
    <property type="protein sequence ID" value="QDZ16996.1"/>
    <property type="molecule type" value="Genomic_DNA"/>
</dbReference>
<evidence type="ECO:0000256" key="21">
    <source>
        <dbReference type="SAM" id="MobiDB-lite"/>
    </source>
</evidence>
<dbReference type="InterPro" id="IPR036637">
    <property type="entry name" value="Phosphohistidine_dom_sf"/>
</dbReference>
<dbReference type="InterPro" id="IPR040442">
    <property type="entry name" value="Pyrv_kinase-like_dom_sf"/>
</dbReference>
<comment type="subcellular location">
    <subcellularLocation>
        <location evidence="4 17">Cytoplasm</location>
    </subcellularLocation>
</comment>